<reference evidence="1" key="1">
    <citation type="submission" date="2023-10" db="EMBL/GenBank/DDBJ databases">
        <authorList>
            <person name="Domelevo Entfellner J.-B."/>
        </authorList>
    </citation>
    <scope>NUCLEOTIDE SEQUENCE</scope>
</reference>
<accession>A0AA86SKB1</accession>
<evidence type="ECO:0000313" key="2">
    <source>
        <dbReference type="Proteomes" id="UP001189624"/>
    </source>
</evidence>
<dbReference type="Gramene" id="rna-AYBTSS11_LOCUS19630">
    <property type="protein sequence ID" value="CAJ1963168.1"/>
    <property type="gene ID" value="gene-AYBTSS11_LOCUS19630"/>
</dbReference>
<name>A0AA86SKB1_9FABA</name>
<dbReference type="AlphaFoldDB" id="A0AA86SKB1"/>
<dbReference type="EMBL" id="OY731403">
    <property type="protein sequence ID" value="CAJ1963168.1"/>
    <property type="molecule type" value="Genomic_DNA"/>
</dbReference>
<keyword evidence="2" id="KW-1185">Reference proteome</keyword>
<proteinExistence type="predicted"/>
<gene>
    <name evidence="1" type="ORF">AYBTSS11_LOCUS19630</name>
</gene>
<sequence length="106" mass="11621">MLKHLEESKLTEVLLAMDKVSAKGVSVAEKEAVLVEVVVLEADVVVLERELVQVVELEVVSEVYTKEVVEWEAALVEVVEWEAVLVEPGAVLVASEAVLVVIKEEL</sequence>
<evidence type="ECO:0000313" key="1">
    <source>
        <dbReference type="EMBL" id="CAJ1963168.1"/>
    </source>
</evidence>
<organism evidence="1 2">
    <name type="scientific">Sphenostylis stenocarpa</name>
    <dbReference type="NCBI Taxonomy" id="92480"/>
    <lineage>
        <taxon>Eukaryota</taxon>
        <taxon>Viridiplantae</taxon>
        <taxon>Streptophyta</taxon>
        <taxon>Embryophyta</taxon>
        <taxon>Tracheophyta</taxon>
        <taxon>Spermatophyta</taxon>
        <taxon>Magnoliopsida</taxon>
        <taxon>eudicotyledons</taxon>
        <taxon>Gunneridae</taxon>
        <taxon>Pentapetalae</taxon>
        <taxon>rosids</taxon>
        <taxon>fabids</taxon>
        <taxon>Fabales</taxon>
        <taxon>Fabaceae</taxon>
        <taxon>Papilionoideae</taxon>
        <taxon>50 kb inversion clade</taxon>
        <taxon>NPAAA clade</taxon>
        <taxon>indigoferoid/millettioid clade</taxon>
        <taxon>Phaseoleae</taxon>
        <taxon>Sphenostylis</taxon>
    </lineage>
</organism>
<protein>
    <submittedName>
        <fullName evidence="1">Uncharacterized protein</fullName>
    </submittedName>
</protein>
<dbReference type="Proteomes" id="UP001189624">
    <property type="component" value="Chromosome 6"/>
</dbReference>